<dbReference type="PANTHER" id="PTHR33492">
    <property type="entry name" value="OSJNBA0043A12.37 PROTEIN-RELATED"/>
    <property type="match status" value="1"/>
</dbReference>
<evidence type="ECO:0000259" key="2">
    <source>
        <dbReference type="Pfam" id="PF13837"/>
    </source>
</evidence>
<evidence type="ECO:0000256" key="1">
    <source>
        <dbReference type="SAM" id="MobiDB-lite"/>
    </source>
</evidence>
<evidence type="ECO:0000313" key="4">
    <source>
        <dbReference type="Proteomes" id="UP001633002"/>
    </source>
</evidence>
<feature type="compositionally biased region" description="Basic and acidic residues" evidence="1">
    <location>
        <begin position="1"/>
        <end position="16"/>
    </location>
</feature>
<dbReference type="Proteomes" id="UP001633002">
    <property type="component" value="Unassembled WGS sequence"/>
</dbReference>
<reference evidence="3 4" key="1">
    <citation type="submission" date="2024-09" db="EMBL/GenBank/DDBJ databases">
        <title>Chromosome-scale assembly of Riccia sorocarpa.</title>
        <authorList>
            <person name="Paukszto L."/>
        </authorList>
    </citation>
    <scope>NUCLEOTIDE SEQUENCE [LARGE SCALE GENOMIC DNA]</scope>
    <source>
        <strain evidence="3">LP-2024</strain>
        <tissue evidence="3">Aerial parts of the thallus</tissue>
    </source>
</reference>
<accession>A0ABD3H3Z6</accession>
<dbReference type="Gene3D" id="1.10.10.60">
    <property type="entry name" value="Homeodomain-like"/>
    <property type="match status" value="1"/>
</dbReference>
<dbReference type="InterPro" id="IPR044822">
    <property type="entry name" value="Myb_DNA-bind_4"/>
</dbReference>
<name>A0ABD3H3Z6_9MARC</name>
<feature type="domain" description="Myb/SANT-like DNA-binding" evidence="2">
    <location>
        <begin position="135"/>
        <end position="216"/>
    </location>
</feature>
<protein>
    <recommendedName>
        <fullName evidence="2">Myb/SANT-like DNA-binding domain-containing protein</fullName>
    </recommendedName>
</protein>
<sequence length="368" mass="40668">MEAAHAARESVHEREWLPVSPRDPMYFRAPANVSSGAATFGRPSSSFLAPGVFHRTGGEVGPSSPAPRVVHDSTDTQVQSSQPLPDEEDSPGADEGTDVLLNEDEPEPTARQRRSAVSGKRIPKPRSTDSVKTRFHWHDPATVTLIDIKRKESNEDDVQVGRDAMLSAEQKWKIVEEKLAKKNIFVTWKKISNKWEKLAADFRRINDYEKLTGKPLYSALDSEARDKAKLPGYFPDHWYTAMDTFLGPRPTINPNLSQSAPNPTSPTAEDEVPGTEAPMSELNDAHVEHGTSASEFESGRHNSGKRKKDVSKSAHAILSAMNNFLTALYLENTKASRSKEMVSILSVLAGAFTDIASTFRGKFQDKDV</sequence>
<feature type="compositionally biased region" description="Acidic residues" evidence="1">
    <location>
        <begin position="85"/>
        <end position="107"/>
    </location>
</feature>
<organism evidence="3 4">
    <name type="scientific">Riccia sorocarpa</name>
    <dbReference type="NCBI Taxonomy" id="122646"/>
    <lineage>
        <taxon>Eukaryota</taxon>
        <taxon>Viridiplantae</taxon>
        <taxon>Streptophyta</taxon>
        <taxon>Embryophyta</taxon>
        <taxon>Marchantiophyta</taxon>
        <taxon>Marchantiopsida</taxon>
        <taxon>Marchantiidae</taxon>
        <taxon>Marchantiales</taxon>
        <taxon>Ricciaceae</taxon>
        <taxon>Riccia</taxon>
    </lineage>
</organism>
<dbReference type="PANTHER" id="PTHR33492:SF19">
    <property type="entry name" value="MYB-LIKE DOMAIN-CONTAINING PROTEIN"/>
    <property type="match status" value="1"/>
</dbReference>
<gene>
    <name evidence="3" type="ORF">R1sor_003523</name>
</gene>
<dbReference type="AlphaFoldDB" id="A0ABD3H3Z6"/>
<dbReference type="Pfam" id="PF13837">
    <property type="entry name" value="Myb_DNA-bind_4"/>
    <property type="match status" value="1"/>
</dbReference>
<keyword evidence="4" id="KW-1185">Reference proteome</keyword>
<feature type="compositionally biased region" description="Polar residues" evidence="1">
    <location>
        <begin position="32"/>
        <end position="47"/>
    </location>
</feature>
<feature type="region of interest" description="Disordered" evidence="1">
    <location>
        <begin position="1"/>
        <end position="134"/>
    </location>
</feature>
<feature type="region of interest" description="Disordered" evidence="1">
    <location>
        <begin position="250"/>
        <end position="310"/>
    </location>
</feature>
<feature type="compositionally biased region" description="Polar residues" evidence="1">
    <location>
        <begin position="252"/>
        <end position="267"/>
    </location>
</feature>
<dbReference type="EMBL" id="JBJQOH010000006">
    <property type="protein sequence ID" value="KAL3685501.1"/>
    <property type="molecule type" value="Genomic_DNA"/>
</dbReference>
<proteinExistence type="predicted"/>
<evidence type="ECO:0000313" key="3">
    <source>
        <dbReference type="EMBL" id="KAL3685501.1"/>
    </source>
</evidence>
<comment type="caution">
    <text evidence="3">The sequence shown here is derived from an EMBL/GenBank/DDBJ whole genome shotgun (WGS) entry which is preliminary data.</text>
</comment>